<dbReference type="FunFam" id="1.10.238.200:FF:000003">
    <property type="entry name" value="DCN1-like protein 3"/>
    <property type="match status" value="1"/>
</dbReference>
<comment type="caution">
    <text evidence="3">The sequence shown here is derived from an EMBL/GenBank/DDBJ whole genome shotgun (WGS) entry which is preliminary data.</text>
</comment>
<dbReference type="RefSeq" id="XP_040722183.1">
    <property type="nucleotide sequence ID" value="XM_040868115.1"/>
</dbReference>
<dbReference type="Gene3D" id="1.10.8.10">
    <property type="entry name" value="DNA helicase RuvA subunit, C-terminal domain"/>
    <property type="match status" value="1"/>
</dbReference>
<comment type="function">
    <text evidence="1">Neddylation of cullins play an essential role in the regulation of SCF-type complexes activity.</text>
</comment>
<evidence type="ECO:0000313" key="4">
    <source>
        <dbReference type="Proteomes" id="UP000193685"/>
    </source>
</evidence>
<dbReference type="PANTHER" id="PTHR12281">
    <property type="entry name" value="RP42 RELATED"/>
    <property type="match status" value="1"/>
</dbReference>
<gene>
    <name evidence="3" type="ORF">BCR37DRAFT_352249</name>
</gene>
<name>A0A1Y2EU19_PROLT</name>
<sequence>TNCNDATAQKYLKATRYNVESALDTYLRKHTGINQPSKTETKQLNDIFNTAAAVKTPKDDDIMQIDGTMQYLTDLGLDLEKAPVLAICMVLGAPTQGQFKRKPWLDGWRHLGVTKLQGMQEYTASLEQKLMYGDAQYDEALFKRTYLFTYGFALTPPSRTLDLETALAFWDVLFTGTGQTWALYAPWRSFCESKTRGVSRDVWNMIYDFSRSVKADLSDYDEMEAWPVLIDEFVAHCKGQKQ</sequence>
<dbReference type="GO" id="GO:0031624">
    <property type="term" value="F:ubiquitin conjugating enzyme binding"/>
    <property type="evidence" value="ECO:0007669"/>
    <property type="project" value="TreeGrafter"/>
</dbReference>
<dbReference type="STRING" id="56484.A0A1Y2EU19"/>
<dbReference type="OrthoDB" id="27198at2759"/>
<dbReference type="Gene3D" id="1.10.238.200">
    <property type="entry name" value="Cullin, PONY binding domain"/>
    <property type="match status" value="1"/>
</dbReference>
<dbReference type="InterPro" id="IPR014764">
    <property type="entry name" value="DCN-prot"/>
</dbReference>
<dbReference type="OMA" id="LWCKFLQ"/>
<dbReference type="Pfam" id="PF03556">
    <property type="entry name" value="Cullin_binding"/>
    <property type="match status" value="1"/>
</dbReference>
<dbReference type="GO" id="GO:0000151">
    <property type="term" value="C:ubiquitin ligase complex"/>
    <property type="evidence" value="ECO:0007669"/>
    <property type="project" value="TreeGrafter"/>
</dbReference>
<dbReference type="InterPro" id="IPR042460">
    <property type="entry name" value="DCN1-like_PONY"/>
</dbReference>
<dbReference type="GO" id="GO:0045116">
    <property type="term" value="P:protein neddylation"/>
    <property type="evidence" value="ECO:0007669"/>
    <property type="project" value="TreeGrafter"/>
</dbReference>
<dbReference type="GO" id="GO:0005886">
    <property type="term" value="C:plasma membrane"/>
    <property type="evidence" value="ECO:0007669"/>
    <property type="project" value="UniProtKB-ARBA"/>
</dbReference>
<reference evidence="3 4" key="1">
    <citation type="submission" date="2016-07" db="EMBL/GenBank/DDBJ databases">
        <title>Pervasive Adenine N6-methylation of Active Genes in Fungi.</title>
        <authorList>
            <consortium name="DOE Joint Genome Institute"/>
            <person name="Mondo S.J."/>
            <person name="Dannebaum R.O."/>
            <person name="Kuo R.C."/>
            <person name="Labutti K."/>
            <person name="Haridas S."/>
            <person name="Kuo A."/>
            <person name="Salamov A."/>
            <person name="Ahrendt S.R."/>
            <person name="Lipzen A."/>
            <person name="Sullivan W."/>
            <person name="Andreopoulos W.B."/>
            <person name="Clum A."/>
            <person name="Lindquist E."/>
            <person name="Daum C."/>
            <person name="Ramamoorthy G.K."/>
            <person name="Gryganskyi A."/>
            <person name="Culley D."/>
            <person name="Magnuson J.K."/>
            <person name="James T.Y."/>
            <person name="O'Malley M.A."/>
            <person name="Stajich J.E."/>
            <person name="Spatafora J.W."/>
            <person name="Visel A."/>
            <person name="Grigoriev I.V."/>
        </authorList>
    </citation>
    <scope>NUCLEOTIDE SEQUENCE [LARGE SCALE GENOMIC DNA]</scope>
    <source>
        <strain evidence="3 4">12-1054</strain>
    </source>
</reference>
<evidence type="ECO:0000256" key="1">
    <source>
        <dbReference type="RuleBase" id="RU410713"/>
    </source>
</evidence>
<proteinExistence type="predicted"/>
<dbReference type="PROSITE" id="PS51229">
    <property type="entry name" value="DCUN1"/>
    <property type="match status" value="1"/>
</dbReference>
<dbReference type="GeneID" id="63784714"/>
<dbReference type="Pfam" id="PF14555">
    <property type="entry name" value="UBA_4"/>
    <property type="match status" value="1"/>
</dbReference>
<keyword evidence="4" id="KW-1185">Reference proteome</keyword>
<protein>
    <recommendedName>
        <fullName evidence="1">Defective in cullin neddylation protein</fullName>
    </recommendedName>
</protein>
<dbReference type="Proteomes" id="UP000193685">
    <property type="component" value="Unassembled WGS sequence"/>
</dbReference>
<dbReference type="GO" id="GO:0097602">
    <property type="term" value="F:cullin family protein binding"/>
    <property type="evidence" value="ECO:0007669"/>
    <property type="project" value="TreeGrafter"/>
</dbReference>
<dbReference type="CDD" id="cd14273">
    <property type="entry name" value="UBA_TAP-C_like"/>
    <property type="match status" value="1"/>
</dbReference>
<accession>A0A1Y2EU19</accession>
<organism evidence="3 4">
    <name type="scientific">Protomyces lactucae-debilis</name>
    <dbReference type="NCBI Taxonomy" id="2754530"/>
    <lineage>
        <taxon>Eukaryota</taxon>
        <taxon>Fungi</taxon>
        <taxon>Dikarya</taxon>
        <taxon>Ascomycota</taxon>
        <taxon>Taphrinomycotina</taxon>
        <taxon>Taphrinomycetes</taxon>
        <taxon>Taphrinales</taxon>
        <taxon>Protomycetaceae</taxon>
        <taxon>Protomyces</taxon>
    </lineage>
</organism>
<dbReference type="EMBL" id="MCFI01000027">
    <property type="protein sequence ID" value="ORY75071.1"/>
    <property type="molecule type" value="Genomic_DNA"/>
</dbReference>
<evidence type="ECO:0000259" key="2">
    <source>
        <dbReference type="PROSITE" id="PS51229"/>
    </source>
</evidence>
<dbReference type="InterPro" id="IPR005176">
    <property type="entry name" value="PONY_dom"/>
</dbReference>
<feature type="non-terminal residue" evidence="3">
    <location>
        <position position="1"/>
    </location>
</feature>
<dbReference type="GO" id="GO:0032182">
    <property type="term" value="F:ubiquitin-like protein binding"/>
    <property type="evidence" value="ECO:0007669"/>
    <property type="project" value="TreeGrafter"/>
</dbReference>
<evidence type="ECO:0000313" key="3">
    <source>
        <dbReference type="EMBL" id="ORY75071.1"/>
    </source>
</evidence>
<dbReference type="AlphaFoldDB" id="A0A1Y2EU19"/>
<dbReference type="Gene3D" id="1.10.238.10">
    <property type="entry name" value="EF-hand"/>
    <property type="match status" value="1"/>
</dbReference>
<dbReference type="PANTHER" id="PTHR12281:SF31">
    <property type="entry name" value="DCN1-LIKE PROTEIN 3"/>
    <property type="match status" value="1"/>
</dbReference>
<feature type="domain" description="DCUN1" evidence="2">
    <location>
        <begin position="39"/>
        <end position="238"/>
    </location>
</feature>